<evidence type="ECO:0000313" key="2">
    <source>
        <dbReference type="EMBL" id="VBA55940.1"/>
    </source>
</evidence>
<gene>
    <name evidence="2" type="ORF">LAUMK142_05317</name>
</gene>
<feature type="region of interest" description="Disordered" evidence="1">
    <location>
        <begin position="1"/>
        <end position="24"/>
    </location>
</feature>
<sequence length="37" mass="3997">MYTQQGGDADELTRPLRKAEPAELNPPVLRCSHACGA</sequence>
<dbReference type="AlphaFoldDB" id="A0A498R296"/>
<evidence type="ECO:0000313" key="3">
    <source>
        <dbReference type="Proteomes" id="UP000268285"/>
    </source>
</evidence>
<feature type="compositionally biased region" description="Basic and acidic residues" evidence="1">
    <location>
        <begin position="11"/>
        <end position="21"/>
    </location>
</feature>
<reference evidence="2 3" key="1">
    <citation type="submission" date="2018-09" db="EMBL/GenBank/DDBJ databases">
        <authorList>
            <person name="Tagini F."/>
        </authorList>
    </citation>
    <scope>NUCLEOTIDE SEQUENCE [LARGE SCALE GENOMIC DNA]</scope>
    <source>
        <strain evidence="2 3">MK142</strain>
    </source>
</reference>
<organism evidence="2 3">
    <name type="scientific">Mycobacterium pseudokansasii</name>
    <dbReference type="NCBI Taxonomy" id="2341080"/>
    <lineage>
        <taxon>Bacteria</taxon>
        <taxon>Bacillati</taxon>
        <taxon>Actinomycetota</taxon>
        <taxon>Actinomycetes</taxon>
        <taxon>Mycobacteriales</taxon>
        <taxon>Mycobacteriaceae</taxon>
        <taxon>Mycobacterium</taxon>
    </lineage>
</organism>
<protein>
    <submittedName>
        <fullName evidence="2">Uncharacterized protein</fullName>
    </submittedName>
</protein>
<evidence type="ECO:0000256" key="1">
    <source>
        <dbReference type="SAM" id="MobiDB-lite"/>
    </source>
</evidence>
<dbReference type="EMBL" id="UPHU01000001">
    <property type="protein sequence ID" value="VBA55940.1"/>
    <property type="molecule type" value="Genomic_DNA"/>
</dbReference>
<dbReference type="Proteomes" id="UP000268285">
    <property type="component" value="Unassembled WGS sequence"/>
</dbReference>
<name>A0A498R296_9MYCO</name>
<proteinExistence type="predicted"/>
<keyword evidence="3" id="KW-1185">Reference proteome</keyword>
<accession>A0A498R296</accession>